<evidence type="ECO:0000256" key="4">
    <source>
        <dbReference type="SAM" id="MobiDB-lite"/>
    </source>
</evidence>
<dbReference type="OrthoDB" id="333024at2759"/>
<dbReference type="Proteomes" id="UP000192257">
    <property type="component" value="Unassembled WGS sequence"/>
</dbReference>
<dbReference type="PANTHER" id="PTHR24113:SF12">
    <property type="entry name" value="RAN GTPASE-ACTIVATING PROTEIN 1"/>
    <property type="match status" value="1"/>
</dbReference>
<evidence type="ECO:0000256" key="3">
    <source>
        <dbReference type="ARBA" id="ARBA00022737"/>
    </source>
</evidence>
<dbReference type="GO" id="GO:0048471">
    <property type="term" value="C:perinuclear region of cytoplasm"/>
    <property type="evidence" value="ECO:0007669"/>
    <property type="project" value="TreeGrafter"/>
</dbReference>
<dbReference type="GeneID" id="39982965"/>
<evidence type="ECO:0000256" key="2">
    <source>
        <dbReference type="ARBA" id="ARBA00022614"/>
    </source>
</evidence>
<dbReference type="RefSeq" id="XP_028885209.1">
    <property type="nucleotide sequence ID" value="XM_029023185.1"/>
</dbReference>
<evidence type="ECO:0000313" key="5">
    <source>
        <dbReference type="EMBL" id="ORC91143.1"/>
    </source>
</evidence>
<feature type="region of interest" description="Disordered" evidence="4">
    <location>
        <begin position="1"/>
        <end position="20"/>
    </location>
</feature>
<dbReference type="GO" id="GO:0005829">
    <property type="term" value="C:cytosol"/>
    <property type="evidence" value="ECO:0007669"/>
    <property type="project" value="TreeGrafter"/>
</dbReference>
<protein>
    <recommendedName>
        <fullName evidence="7">Leucine-rich repeat protein (LRRP)</fullName>
    </recommendedName>
</protein>
<keyword evidence="3" id="KW-0677">Repeat</keyword>
<evidence type="ECO:0008006" key="7">
    <source>
        <dbReference type="Google" id="ProtNLM"/>
    </source>
</evidence>
<dbReference type="PANTHER" id="PTHR24113">
    <property type="entry name" value="RAN GTPASE-ACTIVATING PROTEIN 1"/>
    <property type="match status" value="1"/>
</dbReference>
<dbReference type="GO" id="GO:0005634">
    <property type="term" value="C:nucleus"/>
    <property type="evidence" value="ECO:0007669"/>
    <property type="project" value="TreeGrafter"/>
</dbReference>
<keyword evidence="2" id="KW-0433">Leucine-rich repeat</keyword>
<dbReference type="GO" id="GO:0031267">
    <property type="term" value="F:small GTPase binding"/>
    <property type="evidence" value="ECO:0007669"/>
    <property type="project" value="TreeGrafter"/>
</dbReference>
<comment type="caution">
    <text evidence="5">The sequence shown here is derived from an EMBL/GenBank/DDBJ whole genome shotgun (WGS) entry which is preliminary data.</text>
</comment>
<evidence type="ECO:0000313" key="6">
    <source>
        <dbReference type="Proteomes" id="UP000192257"/>
    </source>
</evidence>
<organism evidence="5 6">
    <name type="scientific">Trypanosoma theileri</name>
    <dbReference type="NCBI Taxonomy" id="67003"/>
    <lineage>
        <taxon>Eukaryota</taxon>
        <taxon>Discoba</taxon>
        <taxon>Euglenozoa</taxon>
        <taxon>Kinetoplastea</taxon>
        <taxon>Metakinetoplastina</taxon>
        <taxon>Trypanosomatida</taxon>
        <taxon>Trypanosomatidae</taxon>
        <taxon>Trypanosoma</taxon>
    </lineage>
</organism>
<dbReference type="InterPro" id="IPR032675">
    <property type="entry name" value="LRR_dom_sf"/>
</dbReference>
<gene>
    <name evidence="5" type="ORF">TM35_000061480</name>
</gene>
<dbReference type="GO" id="GO:0005096">
    <property type="term" value="F:GTPase activator activity"/>
    <property type="evidence" value="ECO:0007669"/>
    <property type="project" value="UniProtKB-KW"/>
</dbReference>
<dbReference type="EMBL" id="NBCO01000006">
    <property type="protein sequence ID" value="ORC91143.1"/>
    <property type="molecule type" value="Genomic_DNA"/>
</dbReference>
<dbReference type="InterPro" id="IPR027038">
    <property type="entry name" value="RanGap"/>
</dbReference>
<proteinExistence type="predicted"/>
<dbReference type="SUPFAM" id="SSF52047">
    <property type="entry name" value="RNI-like"/>
    <property type="match status" value="1"/>
</dbReference>
<dbReference type="VEuPathDB" id="TriTrypDB:TM35_000061480"/>
<dbReference type="GO" id="GO:0006913">
    <property type="term" value="P:nucleocytoplasmic transport"/>
    <property type="evidence" value="ECO:0007669"/>
    <property type="project" value="TreeGrafter"/>
</dbReference>
<evidence type="ECO:0000256" key="1">
    <source>
        <dbReference type="ARBA" id="ARBA00022468"/>
    </source>
</evidence>
<keyword evidence="1" id="KW-0343">GTPase activation</keyword>
<dbReference type="PROSITE" id="PS51450">
    <property type="entry name" value="LRR"/>
    <property type="match status" value="1"/>
</dbReference>
<dbReference type="Pfam" id="PF13516">
    <property type="entry name" value="LRR_6"/>
    <property type="match status" value="3"/>
</dbReference>
<sequence length="429" mass="47147">MVKKKEKIPPPGTPRDPTTNFFTRRKWKALLASPIMELQGRNLIPRGALIIGTALMKTRHVVRLDLSQNHIGDDGAVTMAEVLRKNESIQHLNLSQNDITDVGGIALASAFIPNVNPNGQPGQWNRTLFTLVLAGNQLGDATLVAMSKAAACHRDLSRVDLSWNNVGPMGTKGLMRSMQRNPLCSYNLMANHIGDEGTTYLCEALKHYGGKGTTVLNLFRNDVRHRGCKAVGQLLENNEFILDVCLHSNTLGLKGTQVLCHHFLAAPNRVRYLNIANCMLGDDGALEVAHLIAANPPLLERLNIAENGITDEGGVAIMKALLKNTALIMVNCGENTFGAKTVECTLEVIQTATVLKLLDFTKSLSSTEMRRTLAYSANEANGIRVEVGDVQEESLDDILQKTAEHMQIILENEAEKAKNKKYRRKSKKE</sequence>
<dbReference type="SMART" id="SM00368">
    <property type="entry name" value="LRR_RI"/>
    <property type="match status" value="6"/>
</dbReference>
<dbReference type="AlphaFoldDB" id="A0A1X0P364"/>
<accession>A0A1X0P364</accession>
<dbReference type="InterPro" id="IPR001611">
    <property type="entry name" value="Leu-rich_rpt"/>
</dbReference>
<dbReference type="Gene3D" id="3.80.10.10">
    <property type="entry name" value="Ribonuclease Inhibitor"/>
    <property type="match status" value="4"/>
</dbReference>
<reference evidence="5 6" key="1">
    <citation type="submission" date="2017-03" db="EMBL/GenBank/DDBJ databases">
        <title>An alternative strategy for trypanosome survival in the mammalian bloodstream revealed through genome and transcriptome analysis of the ubiquitous bovine parasite Trypanosoma (Megatrypanum) theileri.</title>
        <authorList>
            <person name="Kelly S."/>
            <person name="Ivens A."/>
            <person name="Mott A."/>
            <person name="O'Neill E."/>
            <person name="Emms D."/>
            <person name="Macleod O."/>
            <person name="Voorheis P."/>
            <person name="Matthews J."/>
            <person name="Matthews K."/>
            <person name="Carrington M."/>
        </authorList>
    </citation>
    <scope>NUCLEOTIDE SEQUENCE [LARGE SCALE GENOMIC DNA]</scope>
    <source>
        <strain evidence="5">Edinburgh</strain>
    </source>
</reference>
<keyword evidence="6" id="KW-1185">Reference proteome</keyword>
<name>A0A1X0P364_9TRYP</name>